<dbReference type="GeneTree" id="ENSGT00990000211391"/>
<dbReference type="OMA" id="HIMALRK"/>
<proteinExistence type="predicted"/>
<sequence>MGCNMCVVQKPEEQYRVMFQVSAKELSRLSGDPTLDLQDPFLSSILRRGVRKRAGLANPGGCTQTDISFQHMLALGRSGQHPCGAPPPPDPPPSPPLPPEPFLFSDLWVVQQETWLKVSPHPPMSSLIPPECSPQFPRARLLRPHRLLRCHSPRG</sequence>
<feature type="compositionally biased region" description="Pro residues" evidence="1">
    <location>
        <begin position="84"/>
        <end position="100"/>
    </location>
</feature>
<name>A0A674MR50_TAKRU</name>
<evidence type="ECO:0000313" key="2">
    <source>
        <dbReference type="Ensembl" id="ENSTRUP00000063606.1"/>
    </source>
</evidence>
<organism evidence="2 3">
    <name type="scientific">Takifugu rubripes</name>
    <name type="common">Japanese pufferfish</name>
    <name type="synonym">Fugu rubripes</name>
    <dbReference type="NCBI Taxonomy" id="31033"/>
    <lineage>
        <taxon>Eukaryota</taxon>
        <taxon>Metazoa</taxon>
        <taxon>Chordata</taxon>
        <taxon>Craniata</taxon>
        <taxon>Vertebrata</taxon>
        <taxon>Euteleostomi</taxon>
        <taxon>Actinopterygii</taxon>
        <taxon>Neopterygii</taxon>
        <taxon>Teleostei</taxon>
        <taxon>Neoteleostei</taxon>
        <taxon>Acanthomorphata</taxon>
        <taxon>Eupercaria</taxon>
        <taxon>Tetraodontiformes</taxon>
        <taxon>Tetradontoidea</taxon>
        <taxon>Tetraodontidae</taxon>
        <taxon>Takifugu</taxon>
    </lineage>
</organism>
<accession>A0A674MR50</accession>
<protein>
    <submittedName>
        <fullName evidence="2">Uncharacterized protein</fullName>
    </submittedName>
</protein>
<reference evidence="2" key="2">
    <citation type="submission" date="2025-08" db="UniProtKB">
        <authorList>
            <consortium name="Ensembl"/>
        </authorList>
    </citation>
    <scope>IDENTIFICATION</scope>
</reference>
<dbReference type="InterPro" id="IPR051971">
    <property type="entry name" value="E3_ubiquitin-PDZ_ligase"/>
</dbReference>
<dbReference type="AlphaFoldDB" id="A0A674MR50"/>
<dbReference type="InParanoid" id="A0A674MR50"/>
<keyword evidence="3" id="KW-1185">Reference proteome</keyword>
<reference evidence="2" key="3">
    <citation type="submission" date="2025-09" db="UniProtKB">
        <authorList>
            <consortium name="Ensembl"/>
        </authorList>
    </citation>
    <scope>IDENTIFICATION</scope>
</reference>
<dbReference type="PANTHER" id="PTHR15545:SF4">
    <property type="entry name" value="PDZ DOMAIN-CONTAINING PROTEIN 4"/>
    <property type="match status" value="1"/>
</dbReference>
<evidence type="ECO:0000313" key="3">
    <source>
        <dbReference type="Proteomes" id="UP000005226"/>
    </source>
</evidence>
<dbReference type="Ensembl" id="ENSTRUT00000076271.1">
    <property type="protein sequence ID" value="ENSTRUP00000063606.1"/>
    <property type="gene ID" value="ENSTRUG00000031138.1"/>
</dbReference>
<dbReference type="PANTHER" id="PTHR15545">
    <property type="entry name" value="PDZ DOMAIN CONTAINING RING FINGER PROTEIN 3, 4"/>
    <property type="match status" value="1"/>
</dbReference>
<reference evidence="2 3" key="1">
    <citation type="journal article" date="2011" name="Genome Biol. Evol.">
        <title>Integration of the genetic map and genome assembly of fugu facilitates insights into distinct features of genome evolution in teleosts and mammals.</title>
        <authorList>
            <person name="Kai W."/>
            <person name="Kikuchi K."/>
            <person name="Tohari S."/>
            <person name="Chew A.K."/>
            <person name="Tay A."/>
            <person name="Fujiwara A."/>
            <person name="Hosoya S."/>
            <person name="Suetake H."/>
            <person name="Naruse K."/>
            <person name="Brenner S."/>
            <person name="Suzuki Y."/>
            <person name="Venkatesh B."/>
        </authorList>
    </citation>
    <scope>NUCLEOTIDE SEQUENCE [LARGE SCALE GENOMIC DNA]</scope>
</reference>
<feature type="region of interest" description="Disordered" evidence="1">
    <location>
        <begin position="77"/>
        <end position="100"/>
    </location>
</feature>
<evidence type="ECO:0000256" key="1">
    <source>
        <dbReference type="SAM" id="MobiDB-lite"/>
    </source>
</evidence>
<dbReference type="Proteomes" id="UP000005226">
    <property type="component" value="Chromosome 3"/>
</dbReference>